<dbReference type="PANTHER" id="PTHR11532:SF57">
    <property type="entry name" value="CARBOXYPEPTIDASE D, B"/>
    <property type="match status" value="1"/>
</dbReference>
<dbReference type="AlphaFoldDB" id="A0A1M6AYC4"/>
<dbReference type="Pfam" id="PF00246">
    <property type="entry name" value="Peptidase_M14"/>
    <property type="match status" value="1"/>
</dbReference>
<keyword evidence="2" id="KW-0325">Glycoprotein</keyword>
<dbReference type="Gene3D" id="2.60.40.10">
    <property type="entry name" value="Immunoglobulins"/>
    <property type="match status" value="2"/>
</dbReference>
<dbReference type="PROSITE" id="PS50060">
    <property type="entry name" value="MAM_2"/>
    <property type="match status" value="1"/>
</dbReference>
<dbReference type="GO" id="GO:0004181">
    <property type="term" value="F:metallocarboxypeptidase activity"/>
    <property type="evidence" value="ECO:0007669"/>
    <property type="project" value="InterPro"/>
</dbReference>
<dbReference type="SMART" id="SM00137">
    <property type="entry name" value="MAM"/>
    <property type="match status" value="1"/>
</dbReference>
<dbReference type="GO" id="GO:0004553">
    <property type="term" value="F:hydrolase activity, hydrolyzing O-glycosyl compounds"/>
    <property type="evidence" value="ECO:0007669"/>
    <property type="project" value="UniProtKB-ARBA"/>
</dbReference>
<dbReference type="GO" id="GO:0005975">
    <property type="term" value="P:carbohydrate metabolic process"/>
    <property type="evidence" value="ECO:0007669"/>
    <property type="project" value="UniProtKB-ARBA"/>
</dbReference>
<dbReference type="GO" id="GO:0006518">
    <property type="term" value="P:peptide metabolic process"/>
    <property type="evidence" value="ECO:0007669"/>
    <property type="project" value="TreeGrafter"/>
</dbReference>
<dbReference type="EMBL" id="FQYP01000001">
    <property type="protein sequence ID" value="SHI41223.1"/>
    <property type="molecule type" value="Genomic_DNA"/>
</dbReference>
<feature type="signal peptide" evidence="5">
    <location>
        <begin position="1"/>
        <end position="21"/>
    </location>
</feature>
<dbReference type="Gene3D" id="2.60.40.1120">
    <property type="entry name" value="Carboxypeptidase-like, regulatory domain"/>
    <property type="match status" value="1"/>
</dbReference>
<dbReference type="Proteomes" id="UP000184432">
    <property type="component" value="Unassembled WGS sequence"/>
</dbReference>
<feature type="domain" description="Fibronectin type-III" evidence="7">
    <location>
        <begin position="494"/>
        <end position="580"/>
    </location>
</feature>
<dbReference type="InterPro" id="IPR045474">
    <property type="entry name" value="GEVED"/>
</dbReference>
<evidence type="ECO:0000256" key="4">
    <source>
        <dbReference type="SAM" id="MobiDB-lite"/>
    </source>
</evidence>
<dbReference type="CDD" id="cd06263">
    <property type="entry name" value="MAM"/>
    <property type="match status" value="1"/>
</dbReference>
<dbReference type="Gene3D" id="2.60.120.200">
    <property type="match status" value="1"/>
</dbReference>
<dbReference type="InterPro" id="IPR026444">
    <property type="entry name" value="Secre_tail"/>
</dbReference>
<evidence type="ECO:0000256" key="1">
    <source>
        <dbReference type="ARBA" id="ARBA00022729"/>
    </source>
</evidence>
<evidence type="ECO:0000256" key="2">
    <source>
        <dbReference type="ARBA" id="ARBA00023180"/>
    </source>
</evidence>
<dbReference type="InterPro" id="IPR008969">
    <property type="entry name" value="CarboxyPept-like_regulatory"/>
</dbReference>
<dbReference type="SMART" id="SM00060">
    <property type="entry name" value="FN3"/>
    <property type="match status" value="2"/>
</dbReference>
<dbReference type="RefSeq" id="WP_073313532.1">
    <property type="nucleotide sequence ID" value="NZ_FQYP01000001.1"/>
</dbReference>
<dbReference type="InterPro" id="IPR036116">
    <property type="entry name" value="FN3_sf"/>
</dbReference>
<dbReference type="PANTHER" id="PTHR11532">
    <property type="entry name" value="PROTEASE M14 CARBOXYPEPTIDASE"/>
    <property type="match status" value="1"/>
</dbReference>
<keyword evidence="1 5" id="KW-0732">Signal</keyword>
<dbReference type="SUPFAM" id="SSF49464">
    <property type="entry name" value="Carboxypeptidase regulatory domain-like"/>
    <property type="match status" value="1"/>
</dbReference>
<dbReference type="SUPFAM" id="SSF49899">
    <property type="entry name" value="Concanavalin A-like lectins/glucanases"/>
    <property type="match status" value="1"/>
</dbReference>
<dbReference type="GO" id="GO:0016485">
    <property type="term" value="P:protein processing"/>
    <property type="evidence" value="ECO:0007669"/>
    <property type="project" value="TreeGrafter"/>
</dbReference>
<evidence type="ECO:0000256" key="5">
    <source>
        <dbReference type="SAM" id="SignalP"/>
    </source>
</evidence>
<accession>A0A1M6AYC4</accession>
<dbReference type="Pfam" id="PF00629">
    <property type="entry name" value="MAM"/>
    <property type="match status" value="1"/>
</dbReference>
<feature type="domain" description="MAM" evidence="6">
    <location>
        <begin position="591"/>
        <end position="756"/>
    </location>
</feature>
<dbReference type="CDD" id="cd18173">
    <property type="entry name" value="M14_CP_bacteria"/>
    <property type="match status" value="1"/>
</dbReference>
<evidence type="ECO:0000313" key="10">
    <source>
        <dbReference type="Proteomes" id="UP000184432"/>
    </source>
</evidence>
<feature type="active site" description="Proton donor/acceptor" evidence="3">
    <location>
        <position position="375"/>
    </location>
</feature>
<feature type="domain" description="Fibronectin type-III" evidence="7">
    <location>
        <begin position="761"/>
        <end position="846"/>
    </location>
</feature>
<dbReference type="GO" id="GO:0005615">
    <property type="term" value="C:extracellular space"/>
    <property type="evidence" value="ECO:0007669"/>
    <property type="project" value="TreeGrafter"/>
</dbReference>
<proteinExistence type="inferred from homology"/>
<dbReference type="Pfam" id="PF00041">
    <property type="entry name" value="fn3"/>
    <property type="match status" value="2"/>
</dbReference>
<dbReference type="InterPro" id="IPR013320">
    <property type="entry name" value="ConA-like_dom_sf"/>
</dbReference>
<dbReference type="SUPFAM" id="SSF49265">
    <property type="entry name" value="Fibronectin type III"/>
    <property type="match status" value="1"/>
</dbReference>
<dbReference type="InterPro" id="IPR000834">
    <property type="entry name" value="Peptidase_M14"/>
</dbReference>
<name>A0A1M6AYC4_9FLAO</name>
<dbReference type="GO" id="GO:0016020">
    <property type="term" value="C:membrane"/>
    <property type="evidence" value="ECO:0007669"/>
    <property type="project" value="InterPro"/>
</dbReference>
<organism evidence="9 10">
    <name type="scientific">Aquimarina spongiae</name>
    <dbReference type="NCBI Taxonomy" id="570521"/>
    <lineage>
        <taxon>Bacteria</taxon>
        <taxon>Pseudomonadati</taxon>
        <taxon>Bacteroidota</taxon>
        <taxon>Flavobacteriia</taxon>
        <taxon>Flavobacteriales</taxon>
        <taxon>Flavobacteriaceae</taxon>
        <taxon>Aquimarina</taxon>
    </lineage>
</organism>
<evidence type="ECO:0000259" key="8">
    <source>
        <dbReference type="PROSITE" id="PS52035"/>
    </source>
</evidence>
<dbReference type="InterPro" id="IPR000998">
    <property type="entry name" value="MAM_dom"/>
</dbReference>
<evidence type="ECO:0000259" key="6">
    <source>
        <dbReference type="PROSITE" id="PS50060"/>
    </source>
</evidence>
<dbReference type="Gene3D" id="3.40.630.10">
    <property type="entry name" value="Zn peptidases"/>
    <property type="match status" value="1"/>
</dbReference>
<comment type="similarity">
    <text evidence="3">Belongs to the peptidase M14 family.</text>
</comment>
<feature type="domain" description="Peptidase M14" evidence="8">
    <location>
        <begin position="118"/>
        <end position="405"/>
    </location>
</feature>
<dbReference type="CDD" id="cd00063">
    <property type="entry name" value="FN3"/>
    <property type="match status" value="2"/>
</dbReference>
<keyword evidence="10" id="KW-1185">Reference proteome</keyword>
<dbReference type="GO" id="GO:0008270">
    <property type="term" value="F:zinc ion binding"/>
    <property type="evidence" value="ECO:0007669"/>
    <property type="project" value="InterPro"/>
</dbReference>
<feature type="compositionally biased region" description="Polar residues" evidence="4">
    <location>
        <begin position="242"/>
        <end position="255"/>
    </location>
</feature>
<evidence type="ECO:0000313" key="9">
    <source>
        <dbReference type="EMBL" id="SHI41223.1"/>
    </source>
</evidence>
<dbReference type="InterPro" id="IPR013783">
    <property type="entry name" value="Ig-like_fold"/>
</dbReference>
<dbReference type="STRING" id="570521.SAMN04488508_101529"/>
<reference evidence="10" key="1">
    <citation type="submission" date="2016-11" db="EMBL/GenBank/DDBJ databases">
        <authorList>
            <person name="Varghese N."/>
            <person name="Submissions S."/>
        </authorList>
    </citation>
    <scope>NUCLEOTIDE SEQUENCE [LARGE SCALE GENOMIC DNA]</scope>
    <source>
        <strain evidence="10">DSM 22623</strain>
    </source>
</reference>
<evidence type="ECO:0000259" key="7">
    <source>
        <dbReference type="PROSITE" id="PS50853"/>
    </source>
</evidence>
<dbReference type="NCBIfam" id="TIGR04183">
    <property type="entry name" value="Por_Secre_tail"/>
    <property type="match status" value="1"/>
</dbReference>
<dbReference type="InterPro" id="IPR050753">
    <property type="entry name" value="Peptidase_M14_domain"/>
</dbReference>
<gene>
    <name evidence="9" type="ORF">SAMN04488508_101529</name>
</gene>
<dbReference type="InterPro" id="IPR003961">
    <property type="entry name" value="FN3_dom"/>
</dbReference>
<dbReference type="Pfam" id="PF20009">
    <property type="entry name" value="GEVED"/>
    <property type="match status" value="1"/>
</dbReference>
<protein>
    <submittedName>
        <fullName evidence="9">Por secretion system C-terminal sorting domain-containing protein</fullName>
    </submittedName>
</protein>
<dbReference type="SMART" id="SM00631">
    <property type="entry name" value="Zn_pept"/>
    <property type="match status" value="1"/>
</dbReference>
<dbReference type="PRINTS" id="PR00765">
    <property type="entry name" value="CRBOXYPTASEA"/>
</dbReference>
<dbReference type="PROSITE" id="PS52035">
    <property type="entry name" value="PEPTIDASE_M14"/>
    <property type="match status" value="1"/>
</dbReference>
<feature type="chain" id="PRO_5012793616" evidence="5">
    <location>
        <begin position="22"/>
        <end position="1080"/>
    </location>
</feature>
<feature type="region of interest" description="Disordered" evidence="4">
    <location>
        <begin position="242"/>
        <end position="270"/>
    </location>
</feature>
<evidence type="ECO:0000256" key="3">
    <source>
        <dbReference type="PROSITE-ProRule" id="PRU01379"/>
    </source>
</evidence>
<dbReference type="PROSITE" id="PS50853">
    <property type="entry name" value="FN3"/>
    <property type="match status" value="2"/>
</dbReference>
<dbReference type="OrthoDB" id="1652165at2"/>
<sequence length="1080" mass="117443">MKKSAILLLMVVFTVSSTLFGQQNEQQLAETYLNTKGEVIFDFVISNKSELNTITKELAIVYYDDLTRTVKVMADADQFASFLAKKTPFSINPEDNVIGYRTMTSDLTVKAATFPLTAYPTYADYVSIMNDFATNNPTLCKVENIGATTEGDKSLLFVKLSDNVDSNEQEPRVMYTSSMHGDEIAGYPMMLNLIDLLLTAYKDTSHPRHAEIKNLLDTSEVWINPLANPDGTFRNSPTNTSVANATRGNANNVDLNRNYPDPDDGPNPDGNAYQTETLAFMNLADAKHFVLSANFHGGIELVNYPWDTFAGAHPDEDYFVHISEEYRDLCQANSPAGYFDALNNGITNGYDWYEVQGGRQDYQIYFKKGREVTVELSNAKTPPASQLVNFWNYNEDALIAYLKQVTYGIRGVVTDAITNQPVDAKVTVIGKEGFESWVPTELPEGDYYRPIKAGTYDIKYEADCYEPLTVTGVAIADFATVVQDVQLNPIAGQAPDGLQATSIQTSTATLNWNSSTGATYDVRYREVGTTNWTTVATATNSLALTNLNATTAYEAQVRSNCSGGVSSPYSTSVTFTTTDVPTCAGVSVFPYTESFETDLGVWTNDTGDDINWTRDSGGTPSQTTGPSSAQDGNFYLYLEASTNVSPPGSPNKTAILNSPCIDLSSLSGATLEFGYHMYGATMGSLEVLISNDDGANYTSLWSQNGNLGNSWNQASLDISSYTGSVVKVQFKGVTGSSWRSDMAIDNIRVISSTVDTEAPTAPTNLVSSNITSNSVTLSWEAATDNIGVTAYDVYQGTTLIATVNGLVHIASGLTPNTAYSFSVIAKDGAGNSSPSSNVINATTIDGGITYCNSQGNNVNYEYIDLVALNQINNPTGANGGYADFTSQIADVPYGSNSITLSVGFVNTAYTEFWSVWIDYNKDGTFDAAEQVVSESTNSSANQTYTFSVPTTALSGNTRMRVSMKYNSAQGPCETFTYGEVEDYTVNIGGVVSKGNDIAQIPLSNKVNLYPNPIYGNTLHIGGLKQLNDANYQIFNYVGQNVLQGRMMEVKQIDVSTLPNGVYVIEISKEKNKWTNRFIKM</sequence>
<dbReference type="Pfam" id="PF18962">
    <property type="entry name" value="Por_Secre_tail"/>
    <property type="match status" value="1"/>
</dbReference>
<dbReference type="SUPFAM" id="SSF53187">
    <property type="entry name" value="Zn-dependent exopeptidases"/>
    <property type="match status" value="1"/>
</dbReference>